<dbReference type="Pfam" id="PF00595">
    <property type="entry name" value="PDZ"/>
    <property type="match status" value="2"/>
</dbReference>
<dbReference type="FunFam" id="2.30.42.10:FF:000043">
    <property type="entry name" value="Syntenin-1 isoform X1"/>
    <property type="match status" value="1"/>
</dbReference>
<evidence type="ECO:0000256" key="1">
    <source>
        <dbReference type="ARBA" id="ARBA00022737"/>
    </source>
</evidence>
<dbReference type="CDD" id="cd06794">
    <property type="entry name" value="PDZ2_syntenin-like"/>
    <property type="match status" value="1"/>
</dbReference>
<feature type="domain" description="PDZ" evidence="3">
    <location>
        <begin position="530"/>
        <end position="605"/>
    </location>
</feature>
<keyword evidence="1" id="KW-0677">Repeat</keyword>
<evidence type="ECO:0000313" key="4">
    <source>
        <dbReference type="EMBL" id="ERL86649.1"/>
    </source>
</evidence>
<keyword evidence="2" id="KW-0812">Transmembrane</keyword>
<reference evidence="4 5" key="1">
    <citation type="journal article" date="2013" name="Genome Biol.">
        <title>Draft genome of the mountain pine beetle, Dendroctonus ponderosae Hopkins, a major forest pest.</title>
        <authorList>
            <person name="Keeling C.I."/>
            <person name="Yuen M.M."/>
            <person name="Liao N.Y."/>
            <person name="Docking T.R."/>
            <person name="Chan S.K."/>
            <person name="Taylor G.A."/>
            <person name="Palmquist D.L."/>
            <person name="Jackman S.D."/>
            <person name="Nguyen A."/>
            <person name="Li M."/>
            <person name="Henderson H."/>
            <person name="Janes J.K."/>
            <person name="Zhao Y."/>
            <person name="Pandoh P."/>
            <person name="Moore R."/>
            <person name="Sperling F.A."/>
            <person name="Huber D.P."/>
            <person name="Birol I."/>
            <person name="Jones S.J."/>
            <person name="Bohlmann J."/>
        </authorList>
    </citation>
    <scope>NUCLEOTIDE SEQUENCE</scope>
</reference>
<dbReference type="STRING" id="77166.U4TYD5"/>
<feature type="transmembrane region" description="Helical" evidence="2">
    <location>
        <begin position="83"/>
        <end position="101"/>
    </location>
</feature>
<dbReference type="InterPro" id="IPR001478">
    <property type="entry name" value="PDZ"/>
</dbReference>
<dbReference type="GO" id="GO:0005886">
    <property type="term" value="C:plasma membrane"/>
    <property type="evidence" value="ECO:0007669"/>
    <property type="project" value="TreeGrafter"/>
</dbReference>
<dbReference type="PANTHER" id="PTHR12345:SF3">
    <property type="entry name" value="PDZ DOMAIN-CONTAINING PROTEIN"/>
    <property type="match status" value="1"/>
</dbReference>
<keyword evidence="2" id="KW-1133">Transmembrane helix</keyword>
<name>U4TYD5_DENPD</name>
<evidence type="ECO:0000313" key="5">
    <source>
        <dbReference type="Proteomes" id="UP000030742"/>
    </source>
</evidence>
<dbReference type="Proteomes" id="UP000030742">
    <property type="component" value="Unassembled WGS sequence"/>
</dbReference>
<dbReference type="PANTHER" id="PTHR12345">
    <property type="entry name" value="SYNTENIN RELATED"/>
    <property type="match status" value="1"/>
</dbReference>
<dbReference type="InterPro" id="IPR032073">
    <property type="entry name" value="FNDC5_C"/>
</dbReference>
<dbReference type="SUPFAM" id="SSF50156">
    <property type="entry name" value="PDZ domain-like"/>
    <property type="match status" value="2"/>
</dbReference>
<dbReference type="Gene3D" id="2.30.42.10">
    <property type="match status" value="2"/>
</dbReference>
<dbReference type="AlphaFoldDB" id="U4TYD5"/>
<evidence type="ECO:0000259" key="3">
    <source>
        <dbReference type="PROSITE" id="PS50106"/>
    </source>
</evidence>
<sequence>MRNNRKVCHCDELGAGFSSGYPASRASRRPNYYQWYPGNGGGGFDGMEVEVSPSDDSALLPPADEAPSVDVASPMVTVRVEEAVLVALVLLLWGGAIALFFKSWGKIRMLEPYQPKFHQQPHRPSCPLGSPTASNTLPRAPKGITQRMSFSKYNVNALTDPLSILPSPIIKRPRRSSVFVGSALILNGAPRRAKSATDIHYVGAMDPRSSTSLTSKRAHNPHIFFAKNRLFEGSVVPIINRRPSLAGDRPIFISRRRPSTTIERLHFVPKGRRASCFVGAHRPFNSFEAAASQPSGLAVPVKGRSCGRWAQPPQPPAHSNLTVFSFVNPIISFEMAARPKASRSFEQPGIIRAKPERLAVSLDVGSSFNSSRRCSMPGLPTQASPVLGTVYPALEPYMGLELSEEVIRLNMPEYRLAPSGGSAMVAPLSGQSLGLQKAQVTNAVRQVVLCKDKDNKIGLRLKEVNKGIFVALVVSQSPAALAGLRFGDQILQINGINMAGFSMEKAHDLLKKSAPEAIAMAIRDRPFERAITLHKDSTGCLGFQFKDQRISALVKDSSAARNGVLIDHQLLEVDGQNVIGLSDKQIRDIIQQAGNVVTITVMPRFIYQHMVKKMAGSLIKGLMDHSL</sequence>
<dbReference type="Pfam" id="PF16066">
    <property type="entry name" value="DUF4808"/>
    <property type="match status" value="1"/>
</dbReference>
<organism evidence="4 5">
    <name type="scientific">Dendroctonus ponderosae</name>
    <name type="common">Mountain pine beetle</name>
    <dbReference type="NCBI Taxonomy" id="77166"/>
    <lineage>
        <taxon>Eukaryota</taxon>
        <taxon>Metazoa</taxon>
        <taxon>Ecdysozoa</taxon>
        <taxon>Arthropoda</taxon>
        <taxon>Hexapoda</taxon>
        <taxon>Insecta</taxon>
        <taxon>Pterygota</taxon>
        <taxon>Neoptera</taxon>
        <taxon>Endopterygota</taxon>
        <taxon>Coleoptera</taxon>
        <taxon>Polyphaga</taxon>
        <taxon>Cucujiformia</taxon>
        <taxon>Curculionidae</taxon>
        <taxon>Scolytinae</taxon>
        <taxon>Dendroctonus</taxon>
    </lineage>
</organism>
<gene>
    <name evidence="4" type="ORF">D910_04055</name>
</gene>
<dbReference type="CDD" id="cd06721">
    <property type="entry name" value="PDZ1_syntenin-like"/>
    <property type="match status" value="1"/>
</dbReference>
<dbReference type="SMART" id="SM00228">
    <property type="entry name" value="PDZ"/>
    <property type="match status" value="2"/>
</dbReference>
<dbReference type="InterPro" id="IPR051230">
    <property type="entry name" value="APP-Binding"/>
</dbReference>
<dbReference type="OrthoDB" id="6424355at2759"/>
<proteinExistence type="predicted"/>
<protein>
    <recommendedName>
        <fullName evidence="3">PDZ domain-containing protein</fullName>
    </recommendedName>
</protein>
<feature type="domain" description="PDZ" evidence="3">
    <location>
        <begin position="446"/>
        <end position="525"/>
    </location>
</feature>
<dbReference type="InterPro" id="IPR036034">
    <property type="entry name" value="PDZ_sf"/>
</dbReference>
<accession>U4TYD5</accession>
<keyword evidence="2" id="KW-0472">Membrane</keyword>
<dbReference type="PROSITE" id="PS50106">
    <property type="entry name" value="PDZ"/>
    <property type="match status" value="2"/>
</dbReference>
<evidence type="ECO:0000256" key="2">
    <source>
        <dbReference type="SAM" id="Phobius"/>
    </source>
</evidence>
<dbReference type="EMBL" id="KB631843">
    <property type="protein sequence ID" value="ERL86649.1"/>
    <property type="molecule type" value="Genomic_DNA"/>
</dbReference>
<dbReference type="GO" id="GO:0005737">
    <property type="term" value="C:cytoplasm"/>
    <property type="evidence" value="ECO:0007669"/>
    <property type="project" value="TreeGrafter"/>
</dbReference>